<reference evidence="2" key="2">
    <citation type="submission" date="2020-05" db="UniProtKB">
        <authorList>
            <consortium name="EnsemblMetazoa"/>
        </authorList>
    </citation>
    <scope>IDENTIFICATION</scope>
    <source>
        <strain evidence="2">IAEA</strain>
    </source>
</reference>
<reference evidence="3" key="1">
    <citation type="submission" date="2015-01" db="EMBL/GenBank/DDBJ databases">
        <authorList>
            <person name="Aksoy S."/>
            <person name="Warren W."/>
            <person name="Wilson R.K."/>
        </authorList>
    </citation>
    <scope>NUCLEOTIDE SEQUENCE [LARGE SCALE GENOMIC DNA]</scope>
    <source>
        <strain evidence="3">IAEA</strain>
    </source>
</reference>
<dbReference type="EnsemblMetazoa" id="GPPI006839-RA">
    <property type="protein sequence ID" value="GPPI006839-PA"/>
    <property type="gene ID" value="GPPI006839"/>
</dbReference>
<keyword evidence="1" id="KW-0812">Transmembrane</keyword>
<sequence length="201" mass="23305">MAATYRGSCSKHESMPVYENGKQESSVDGFPKVLENYVVDKYSSLKSYRLKNVVFSVHKKRAGHRHRPTITLKTQCNQTSTPSQPFKFALEVFTLVMTFASITIQFKAQAMYSWFYLCAEAFWLVNRLRNIDSNKLPISLNYDYQTPYFNCSLRALCIVACIYVYISSLVNCFTWDFMNCNTAKSGDGNVRRREFYLLKCK</sequence>
<feature type="transmembrane region" description="Helical" evidence="1">
    <location>
        <begin position="88"/>
        <end position="106"/>
    </location>
</feature>
<proteinExistence type="predicted"/>
<keyword evidence="1" id="KW-1133">Transmembrane helix</keyword>
<evidence type="ECO:0000256" key="1">
    <source>
        <dbReference type="SAM" id="Phobius"/>
    </source>
</evidence>
<dbReference type="Proteomes" id="UP000092460">
    <property type="component" value="Unassembled WGS sequence"/>
</dbReference>
<keyword evidence="1" id="KW-0472">Membrane</keyword>
<feature type="transmembrane region" description="Helical" evidence="1">
    <location>
        <begin position="148"/>
        <end position="166"/>
    </location>
</feature>
<evidence type="ECO:0000313" key="2">
    <source>
        <dbReference type="EnsemblMetazoa" id="GPPI006839-PA"/>
    </source>
</evidence>
<dbReference type="AlphaFoldDB" id="A0A1B0ASE0"/>
<dbReference type="EMBL" id="JXJN01002739">
    <property type="status" value="NOT_ANNOTATED_CDS"/>
    <property type="molecule type" value="Genomic_DNA"/>
</dbReference>
<evidence type="ECO:0000313" key="3">
    <source>
        <dbReference type="Proteomes" id="UP000092460"/>
    </source>
</evidence>
<keyword evidence="3" id="KW-1185">Reference proteome</keyword>
<accession>A0A1B0ASE0</accession>
<dbReference type="VEuPathDB" id="VectorBase:GPPI006839"/>
<protein>
    <submittedName>
        <fullName evidence="2">Uncharacterized protein</fullName>
    </submittedName>
</protein>
<name>A0A1B0ASE0_9MUSC</name>
<organism evidence="2 3">
    <name type="scientific">Glossina palpalis gambiensis</name>
    <dbReference type="NCBI Taxonomy" id="67801"/>
    <lineage>
        <taxon>Eukaryota</taxon>
        <taxon>Metazoa</taxon>
        <taxon>Ecdysozoa</taxon>
        <taxon>Arthropoda</taxon>
        <taxon>Hexapoda</taxon>
        <taxon>Insecta</taxon>
        <taxon>Pterygota</taxon>
        <taxon>Neoptera</taxon>
        <taxon>Endopterygota</taxon>
        <taxon>Diptera</taxon>
        <taxon>Brachycera</taxon>
        <taxon>Muscomorpha</taxon>
        <taxon>Hippoboscoidea</taxon>
        <taxon>Glossinidae</taxon>
        <taxon>Glossina</taxon>
    </lineage>
</organism>